<dbReference type="AlphaFoldDB" id="A0AAV4M0I1"/>
<reference evidence="2 3" key="1">
    <citation type="submission" date="2021-06" db="EMBL/GenBank/DDBJ databases">
        <title>Genome sequence of Babesia caballi.</title>
        <authorList>
            <person name="Yamagishi J."/>
            <person name="Kidaka T."/>
            <person name="Ochi A."/>
        </authorList>
    </citation>
    <scope>NUCLEOTIDE SEQUENCE [LARGE SCALE GENOMIC DNA]</scope>
    <source>
        <strain evidence="2">USDA-D6B2</strain>
    </source>
</reference>
<proteinExistence type="predicted"/>
<evidence type="ECO:0000313" key="3">
    <source>
        <dbReference type="Proteomes" id="UP001497744"/>
    </source>
</evidence>
<protein>
    <submittedName>
        <fullName evidence="2">Rab3 GTPase-activating protein catalytic subunit</fullName>
    </submittedName>
</protein>
<gene>
    <name evidence="2" type="ORF">BcabD6B2_50020</name>
</gene>
<feature type="compositionally biased region" description="Low complexity" evidence="1">
    <location>
        <begin position="18"/>
        <end position="32"/>
    </location>
</feature>
<dbReference type="RefSeq" id="XP_067717636.1">
    <property type="nucleotide sequence ID" value="XM_067861535.1"/>
</dbReference>
<evidence type="ECO:0000256" key="1">
    <source>
        <dbReference type="SAM" id="MobiDB-lite"/>
    </source>
</evidence>
<name>A0AAV4M0I1_BABCB</name>
<dbReference type="GeneID" id="94197048"/>
<evidence type="ECO:0000313" key="2">
    <source>
        <dbReference type="EMBL" id="GIX65567.1"/>
    </source>
</evidence>
<comment type="caution">
    <text evidence="2">The sequence shown here is derived from an EMBL/GenBank/DDBJ whole genome shotgun (WGS) entry which is preliminary data.</text>
</comment>
<keyword evidence="3" id="KW-1185">Reference proteome</keyword>
<accession>A0AAV4M0I1</accession>
<sequence length="120" mass="13143">MSKTRKPTVMSAAMAKPSGSTSTSTASQAANESSSKVLAKKIADAIANPRISYIRIHDIKDWLVVTWRACKAAKYSQNNMLNSVWDTSKTTVYNVTNRVPSAMRTNLRKGALKVLPTVKK</sequence>
<dbReference type="Proteomes" id="UP001497744">
    <property type="component" value="Unassembled WGS sequence"/>
</dbReference>
<feature type="region of interest" description="Disordered" evidence="1">
    <location>
        <begin position="1"/>
        <end position="32"/>
    </location>
</feature>
<organism evidence="2 3">
    <name type="scientific">Babesia caballi</name>
    <dbReference type="NCBI Taxonomy" id="5871"/>
    <lineage>
        <taxon>Eukaryota</taxon>
        <taxon>Sar</taxon>
        <taxon>Alveolata</taxon>
        <taxon>Apicomplexa</taxon>
        <taxon>Aconoidasida</taxon>
        <taxon>Piroplasmida</taxon>
        <taxon>Babesiidae</taxon>
        <taxon>Babesia</taxon>
    </lineage>
</organism>
<dbReference type="EMBL" id="BPLF01000005">
    <property type="protein sequence ID" value="GIX65567.1"/>
    <property type="molecule type" value="Genomic_DNA"/>
</dbReference>